<proteinExistence type="predicted"/>
<dbReference type="InterPro" id="IPR005829">
    <property type="entry name" value="Sugar_transporter_CS"/>
</dbReference>
<feature type="region of interest" description="Disordered" evidence="8">
    <location>
        <begin position="1"/>
        <end position="45"/>
    </location>
</feature>
<feature type="domain" description="Major facilitator superfamily (MFS) profile" evidence="10">
    <location>
        <begin position="55"/>
        <end position="518"/>
    </location>
</feature>
<keyword evidence="4" id="KW-0762">Sugar transport</keyword>
<dbReference type="InterPro" id="IPR050549">
    <property type="entry name" value="MFS_Trehalose_Transporter"/>
</dbReference>
<feature type="transmembrane region" description="Helical" evidence="9">
    <location>
        <begin position="494"/>
        <end position="514"/>
    </location>
</feature>
<feature type="transmembrane region" description="Helical" evidence="9">
    <location>
        <begin position="158"/>
        <end position="180"/>
    </location>
</feature>
<feature type="transmembrane region" description="Helical" evidence="9">
    <location>
        <begin position="427"/>
        <end position="451"/>
    </location>
</feature>
<dbReference type="PANTHER" id="PTHR48021">
    <property type="match status" value="1"/>
</dbReference>
<sequence length="523" mass="57376">MEEETKVEETTGLQTEEKKREEMEDEDEATRKQTEGRGEECQTESPSARRKRLILQVVMVLGGSVSFLGISVAASWPNPAIIDLRRHNTTIYNTTITLTPHQTDMLGSMVAVGILPGTWTWGWLVSVIGRRKAIMLLLAPYTLAWGLVALAPGPVVLLIGRVVHGVCIGATFVSASTYIIELPDTSIRGALATVPNFALNLGAIFTVALGLSLRWYEVPFVGLAVILLQTILLAFFLPESPSFLVIKGRTMEAKRVLLKLRGPSIDVEKEMENILTENGEKAEMPLLKVLREPAILRSLAIVITLFFVQNFCGLLVFPVNMTRIFQDAGTDLSSEVATIIVFLVQMSGTVLACIYLDRLGRKPCLVFSLLGMALCLVVMGFYRQCKDIDSGDVTKELQQQQHLLPANNTTLDTPPYDTDLWCVDQGWVPLACLTLFMFTSSMGAGPVPSILNVEYFPTAVRAQLSGVCMVAGSGFNLMALQLFTPMQYAFTPAGLYWCYAVVCVFGIVFTLACVRETRGVVVG</sequence>
<dbReference type="PROSITE" id="PS50850">
    <property type="entry name" value="MFS"/>
    <property type="match status" value="1"/>
</dbReference>
<dbReference type="InterPro" id="IPR020846">
    <property type="entry name" value="MFS_dom"/>
</dbReference>
<evidence type="ECO:0000313" key="11">
    <source>
        <dbReference type="EMBL" id="KAK3884050.1"/>
    </source>
</evidence>
<feature type="transmembrane region" description="Helical" evidence="9">
    <location>
        <begin position="336"/>
        <end position="356"/>
    </location>
</feature>
<evidence type="ECO:0000256" key="9">
    <source>
        <dbReference type="SAM" id="Phobius"/>
    </source>
</evidence>
<keyword evidence="2" id="KW-0813">Transport</keyword>
<keyword evidence="5 9" id="KW-0812">Transmembrane</keyword>
<evidence type="ECO:0000256" key="1">
    <source>
        <dbReference type="ARBA" id="ARBA00004651"/>
    </source>
</evidence>
<evidence type="ECO:0000256" key="6">
    <source>
        <dbReference type="ARBA" id="ARBA00022989"/>
    </source>
</evidence>
<name>A0AAE1KW51_PETCI</name>
<evidence type="ECO:0000256" key="4">
    <source>
        <dbReference type="ARBA" id="ARBA00022597"/>
    </source>
</evidence>
<reference evidence="11" key="1">
    <citation type="submission" date="2023-10" db="EMBL/GenBank/DDBJ databases">
        <title>Genome assemblies of two species of porcelain crab, Petrolisthes cinctipes and Petrolisthes manimaculis (Anomura: Porcellanidae).</title>
        <authorList>
            <person name="Angst P."/>
        </authorList>
    </citation>
    <scope>NUCLEOTIDE SEQUENCE</scope>
    <source>
        <strain evidence="11">PB745_01</strain>
        <tissue evidence="11">Gill</tissue>
    </source>
</reference>
<feature type="transmembrane region" description="Helical" evidence="9">
    <location>
        <begin position="294"/>
        <end position="316"/>
    </location>
</feature>
<dbReference type="InterPro" id="IPR005828">
    <property type="entry name" value="MFS_sugar_transport-like"/>
</dbReference>
<dbReference type="Proteomes" id="UP001286313">
    <property type="component" value="Unassembled WGS sequence"/>
</dbReference>
<keyword evidence="6 9" id="KW-1133">Transmembrane helix</keyword>
<keyword evidence="3" id="KW-1003">Cell membrane</keyword>
<keyword evidence="7 9" id="KW-0472">Membrane</keyword>
<evidence type="ECO:0000256" key="5">
    <source>
        <dbReference type="ARBA" id="ARBA00022692"/>
    </source>
</evidence>
<dbReference type="EMBL" id="JAWQEG010000922">
    <property type="protein sequence ID" value="KAK3884050.1"/>
    <property type="molecule type" value="Genomic_DNA"/>
</dbReference>
<accession>A0AAE1KW51</accession>
<feature type="transmembrane region" description="Helical" evidence="9">
    <location>
        <begin position="463"/>
        <end position="482"/>
    </location>
</feature>
<comment type="subcellular location">
    <subcellularLocation>
        <location evidence="1">Cell membrane</location>
        <topology evidence="1">Multi-pass membrane protein</topology>
    </subcellularLocation>
</comment>
<dbReference type="InterPro" id="IPR036259">
    <property type="entry name" value="MFS_trans_sf"/>
</dbReference>
<dbReference type="Pfam" id="PF00083">
    <property type="entry name" value="Sugar_tr"/>
    <property type="match status" value="2"/>
</dbReference>
<dbReference type="SUPFAM" id="SSF103473">
    <property type="entry name" value="MFS general substrate transporter"/>
    <property type="match status" value="1"/>
</dbReference>
<dbReference type="Gene3D" id="1.20.1250.20">
    <property type="entry name" value="MFS general substrate transporter like domains"/>
    <property type="match status" value="1"/>
</dbReference>
<feature type="transmembrane region" description="Helical" evidence="9">
    <location>
        <begin position="133"/>
        <end position="152"/>
    </location>
</feature>
<dbReference type="PROSITE" id="PS00217">
    <property type="entry name" value="SUGAR_TRANSPORT_2"/>
    <property type="match status" value="1"/>
</dbReference>
<evidence type="ECO:0000256" key="2">
    <source>
        <dbReference type="ARBA" id="ARBA00022448"/>
    </source>
</evidence>
<evidence type="ECO:0000256" key="3">
    <source>
        <dbReference type="ARBA" id="ARBA00022475"/>
    </source>
</evidence>
<evidence type="ECO:0000313" key="12">
    <source>
        <dbReference type="Proteomes" id="UP001286313"/>
    </source>
</evidence>
<feature type="compositionally biased region" description="Basic and acidic residues" evidence="8">
    <location>
        <begin position="29"/>
        <end position="40"/>
    </location>
</feature>
<evidence type="ECO:0000256" key="7">
    <source>
        <dbReference type="ARBA" id="ARBA00023136"/>
    </source>
</evidence>
<evidence type="ECO:0000259" key="10">
    <source>
        <dbReference type="PROSITE" id="PS50850"/>
    </source>
</evidence>
<dbReference type="AlphaFoldDB" id="A0AAE1KW51"/>
<protein>
    <recommendedName>
        <fullName evidence="10">Major facilitator superfamily (MFS) profile domain-containing protein</fullName>
    </recommendedName>
</protein>
<evidence type="ECO:0000256" key="8">
    <source>
        <dbReference type="SAM" id="MobiDB-lite"/>
    </source>
</evidence>
<gene>
    <name evidence="11" type="ORF">Pcinc_011658</name>
</gene>
<feature type="transmembrane region" description="Helical" evidence="9">
    <location>
        <begin position="53"/>
        <end position="76"/>
    </location>
</feature>
<dbReference type="GO" id="GO:0005886">
    <property type="term" value="C:plasma membrane"/>
    <property type="evidence" value="ECO:0007669"/>
    <property type="project" value="UniProtKB-SubCell"/>
</dbReference>
<feature type="transmembrane region" description="Helical" evidence="9">
    <location>
        <begin position="105"/>
        <end position="126"/>
    </location>
</feature>
<feature type="transmembrane region" description="Helical" evidence="9">
    <location>
        <begin position="192"/>
        <end position="212"/>
    </location>
</feature>
<organism evidence="11 12">
    <name type="scientific">Petrolisthes cinctipes</name>
    <name type="common">Flat porcelain crab</name>
    <dbReference type="NCBI Taxonomy" id="88211"/>
    <lineage>
        <taxon>Eukaryota</taxon>
        <taxon>Metazoa</taxon>
        <taxon>Ecdysozoa</taxon>
        <taxon>Arthropoda</taxon>
        <taxon>Crustacea</taxon>
        <taxon>Multicrustacea</taxon>
        <taxon>Malacostraca</taxon>
        <taxon>Eumalacostraca</taxon>
        <taxon>Eucarida</taxon>
        <taxon>Decapoda</taxon>
        <taxon>Pleocyemata</taxon>
        <taxon>Anomura</taxon>
        <taxon>Galatheoidea</taxon>
        <taxon>Porcellanidae</taxon>
        <taxon>Petrolisthes</taxon>
    </lineage>
</organism>
<keyword evidence="12" id="KW-1185">Reference proteome</keyword>
<dbReference type="PANTHER" id="PTHR48021:SF1">
    <property type="entry name" value="GH07001P-RELATED"/>
    <property type="match status" value="1"/>
</dbReference>
<dbReference type="GO" id="GO:0022857">
    <property type="term" value="F:transmembrane transporter activity"/>
    <property type="evidence" value="ECO:0007669"/>
    <property type="project" value="InterPro"/>
</dbReference>
<feature type="transmembrane region" description="Helical" evidence="9">
    <location>
        <begin position="363"/>
        <end position="382"/>
    </location>
</feature>
<dbReference type="FunFam" id="1.20.1250.20:FF:000218">
    <property type="entry name" value="facilitated trehalose transporter Tret1"/>
    <property type="match status" value="1"/>
</dbReference>
<comment type="caution">
    <text evidence="11">The sequence shown here is derived from an EMBL/GenBank/DDBJ whole genome shotgun (WGS) entry which is preliminary data.</text>
</comment>
<feature type="transmembrane region" description="Helical" evidence="9">
    <location>
        <begin position="218"/>
        <end position="237"/>
    </location>
</feature>